<name>A0A8D8YTE3_9HEMI</name>
<accession>A0A8D8YTE3</accession>
<dbReference type="EMBL" id="HBUF01393786">
    <property type="protein sequence ID" value="CAG6734798.1"/>
    <property type="molecule type" value="Transcribed_RNA"/>
</dbReference>
<evidence type="ECO:0000313" key="1">
    <source>
        <dbReference type="EMBL" id="CAG6734798.1"/>
    </source>
</evidence>
<proteinExistence type="predicted"/>
<sequence length="127" mass="14805">MSSTGSNPVSGQEFSVGVQINHEGWTTTPSRRVYRTVWHRRHCKITKLKTVIKELNERGTERRIFKFVSVILKRESKEGVLTLELAHSRVSGDNVISQGFRTVDVTRTPWDENEVRLRRRFGLVFRH</sequence>
<reference evidence="1" key="1">
    <citation type="submission" date="2021-05" db="EMBL/GenBank/DDBJ databases">
        <authorList>
            <person name="Alioto T."/>
            <person name="Alioto T."/>
            <person name="Gomez Garrido J."/>
        </authorList>
    </citation>
    <scope>NUCLEOTIDE SEQUENCE</scope>
</reference>
<protein>
    <submittedName>
        <fullName evidence="1">Uncharacterized protein</fullName>
    </submittedName>
</protein>
<organism evidence="1">
    <name type="scientific">Cacopsylla melanoneura</name>
    <dbReference type="NCBI Taxonomy" id="428564"/>
    <lineage>
        <taxon>Eukaryota</taxon>
        <taxon>Metazoa</taxon>
        <taxon>Ecdysozoa</taxon>
        <taxon>Arthropoda</taxon>
        <taxon>Hexapoda</taxon>
        <taxon>Insecta</taxon>
        <taxon>Pterygota</taxon>
        <taxon>Neoptera</taxon>
        <taxon>Paraneoptera</taxon>
        <taxon>Hemiptera</taxon>
        <taxon>Sternorrhyncha</taxon>
        <taxon>Psylloidea</taxon>
        <taxon>Psyllidae</taxon>
        <taxon>Psyllinae</taxon>
        <taxon>Cacopsylla</taxon>
    </lineage>
</organism>
<dbReference type="AlphaFoldDB" id="A0A8D8YTE3"/>